<comment type="catalytic activity">
    <reaction evidence="4">
        <text>N-terminal L-arginyl-[protein] + L-leucyl-tRNA(Leu) = N-terminal L-leucyl-L-arginyl-[protein] + tRNA(Leu) + H(+)</text>
        <dbReference type="Rhea" id="RHEA:50416"/>
        <dbReference type="Rhea" id="RHEA-COMP:9613"/>
        <dbReference type="Rhea" id="RHEA-COMP:9622"/>
        <dbReference type="Rhea" id="RHEA-COMP:12672"/>
        <dbReference type="Rhea" id="RHEA-COMP:12673"/>
        <dbReference type="ChEBI" id="CHEBI:15378"/>
        <dbReference type="ChEBI" id="CHEBI:64719"/>
        <dbReference type="ChEBI" id="CHEBI:78442"/>
        <dbReference type="ChEBI" id="CHEBI:78494"/>
        <dbReference type="ChEBI" id="CHEBI:133044"/>
        <dbReference type="EC" id="2.3.2.6"/>
    </reaction>
</comment>
<dbReference type="PANTHER" id="PTHR30098">
    <property type="entry name" value="LEUCYL/PHENYLALANYL-TRNA--PROTEIN TRANSFERASE"/>
    <property type="match status" value="1"/>
</dbReference>
<dbReference type="InterPro" id="IPR042221">
    <property type="entry name" value="Leu/Phe-tRNA_Trfase_N"/>
</dbReference>
<feature type="region of interest" description="Disordered" evidence="5">
    <location>
        <begin position="1"/>
        <end position="30"/>
    </location>
</feature>
<dbReference type="InterPro" id="IPR016181">
    <property type="entry name" value="Acyl_CoA_acyltransferase"/>
</dbReference>
<dbReference type="GO" id="GO:0005737">
    <property type="term" value="C:cytoplasm"/>
    <property type="evidence" value="ECO:0007669"/>
    <property type="project" value="UniProtKB-SubCell"/>
</dbReference>
<protein>
    <recommendedName>
        <fullName evidence="4">Leucyl/phenylalanyl-tRNA--protein transferase</fullName>
        <ecNumber evidence="4">2.3.2.6</ecNumber>
    </recommendedName>
    <alternativeName>
        <fullName evidence="4">L/F-transferase</fullName>
    </alternativeName>
    <alternativeName>
        <fullName evidence="4">Leucyltransferase</fullName>
    </alternativeName>
    <alternativeName>
        <fullName evidence="4">Phenyalanyltransferase</fullName>
    </alternativeName>
</protein>
<evidence type="ECO:0000256" key="5">
    <source>
        <dbReference type="SAM" id="MobiDB-lite"/>
    </source>
</evidence>
<dbReference type="GO" id="GO:0030163">
    <property type="term" value="P:protein catabolic process"/>
    <property type="evidence" value="ECO:0007669"/>
    <property type="project" value="UniProtKB-UniRule"/>
</dbReference>
<evidence type="ECO:0000313" key="7">
    <source>
        <dbReference type="Proteomes" id="UP000503162"/>
    </source>
</evidence>
<evidence type="ECO:0000313" key="6">
    <source>
        <dbReference type="EMBL" id="QIM52146.1"/>
    </source>
</evidence>
<comment type="catalytic activity">
    <reaction evidence="4">
        <text>L-phenylalanyl-tRNA(Phe) + an N-terminal L-alpha-aminoacyl-[protein] = an N-terminal L-phenylalanyl-L-alpha-aminoacyl-[protein] + tRNA(Phe)</text>
        <dbReference type="Rhea" id="RHEA:43632"/>
        <dbReference type="Rhea" id="RHEA-COMP:9668"/>
        <dbReference type="Rhea" id="RHEA-COMP:9699"/>
        <dbReference type="Rhea" id="RHEA-COMP:10636"/>
        <dbReference type="Rhea" id="RHEA-COMP:10637"/>
        <dbReference type="ChEBI" id="CHEBI:78442"/>
        <dbReference type="ChEBI" id="CHEBI:78531"/>
        <dbReference type="ChEBI" id="CHEBI:78597"/>
        <dbReference type="ChEBI" id="CHEBI:83561"/>
        <dbReference type="EC" id="2.3.2.6"/>
    </reaction>
</comment>
<dbReference type="Gene3D" id="3.30.70.3550">
    <property type="entry name" value="Leucyl/phenylalanyl-tRNA-protein transferase, N-terminal domain"/>
    <property type="match status" value="1"/>
</dbReference>
<dbReference type="KEGG" id="hcz:G9Q37_08340"/>
<name>A0A6G8IGJ3_9BURK</name>
<comment type="function">
    <text evidence="4">Functions in the N-end rule pathway of protein degradation where it conjugates Leu, Phe and, less efficiently, Met from aminoacyl-tRNAs to the N-termini of proteins containing an N-terminal arginine or lysine.</text>
</comment>
<dbReference type="InterPro" id="IPR042203">
    <property type="entry name" value="Leu/Phe-tRNA_Trfase_C"/>
</dbReference>
<keyword evidence="7" id="KW-1185">Reference proteome</keyword>
<evidence type="ECO:0000256" key="3">
    <source>
        <dbReference type="ARBA" id="ARBA00023315"/>
    </source>
</evidence>
<keyword evidence="2 4" id="KW-0808">Transferase</keyword>
<proteinExistence type="inferred from homology"/>
<dbReference type="InterPro" id="IPR004616">
    <property type="entry name" value="Leu/Phe-tRNA_Trfase"/>
</dbReference>
<sequence>MTQTPPTRPLPWLEPGEPFPPVEQAWGPSDPAPGLLAAGGVLDVPTLQAAYARGIFPWYSSGQPILWWSTDPRMVLEPARFRLHRSLRKTLQKLLREQRLEVRFDHDFLRVIQACAQTPREGQSGTWILPAMVQAYTRLHRAGTAHCVETWIDGELCGGLYAVNLGGMVFGESMFSRRSDASKIALAALVAFCRAHGITLIDCQQDTAHLASLGGRLMPRDAFVQHVRLALLQPAPHWEFSPLYWREILTSDDGA</sequence>
<comment type="catalytic activity">
    <reaction evidence="4">
        <text>N-terminal L-lysyl-[protein] + L-leucyl-tRNA(Leu) = N-terminal L-leucyl-L-lysyl-[protein] + tRNA(Leu) + H(+)</text>
        <dbReference type="Rhea" id="RHEA:12340"/>
        <dbReference type="Rhea" id="RHEA-COMP:9613"/>
        <dbReference type="Rhea" id="RHEA-COMP:9622"/>
        <dbReference type="Rhea" id="RHEA-COMP:12670"/>
        <dbReference type="Rhea" id="RHEA-COMP:12671"/>
        <dbReference type="ChEBI" id="CHEBI:15378"/>
        <dbReference type="ChEBI" id="CHEBI:65249"/>
        <dbReference type="ChEBI" id="CHEBI:78442"/>
        <dbReference type="ChEBI" id="CHEBI:78494"/>
        <dbReference type="ChEBI" id="CHEBI:133043"/>
        <dbReference type="EC" id="2.3.2.6"/>
    </reaction>
</comment>
<evidence type="ECO:0000256" key="2">
    <source>
        <dbReference type="ARBA" id="ARBA00022679"/>
    </source>
</evidence>
<accession>A0A6G8IGJ3</accession>
<dbReference type="Proteomes" id="UP000503162">
    <property type="component" value="Chromosome"/>
</dbReference>
<dbReference type="EC" id="2.3.2.6" evidence="4"/>
<organism evidence="6 7">
    <name type="scientific">Hydrogenophaga crocea</name>
    <dbReference type="NCBI Taxonomy" id="2716225"/>
    <lineage>
        <taxon>Bacteria</taxon>
        <taxon>Pseudomonadati</taxon>
        <taxon>Pseudomonadota</taxon>
        <taxon>Betaproteobacteria</taxon>
        <taxon>Burkholderiales</taxon>
        <taxon>Comamonadaceae</taxon>
        <taxon>Hydrogenophaga</taxon>
    </lineage>
</organism>
<keyword evidence="3 4" id="KW-0012">Acyltransferase</keyword>
<dbReference type="NCBIfam" id="TIGR00667">
    <property type="entry name" value="aat"/>
    <property type="match status" value="1"/>
</dbReference>
<dbReference type="Gene3D" id="3.40.630.70">
    <property type="entry name" value="Leucyl/phenylalanyl-tRNA-protein transferase, C-terminal domain"/>
    <property type="match status" value="1"/>
</dbReference>
<comment type="subcellular location">
    <subcellularLocation>
        <location evidence="4">Cytoplasm</location>
    </subcellularLocation>
</comment>
<dbReference type="GO" id="GO:0008914">
    <property type="term" value="F:leucyl-tRNA--protein transferase activity"/>
    <property type="evidence" value="ECO:0007669"/>
    <property type="project" value="UniProtKB-UniRule"/>
</dbReference>
<dbReference type="PANTHER" id="PTHR30098:SF2">
    <property type="entry name" value="LEUCYL_PHENYLALANYL-TRNA--PROTEIN TRANSFERASE"/>
    <property type="match status" value="1"/>
</dbReference>
<dbReference type="EMBL" id="CP049989">
    <property type="protein sequence ID" value="QIM52146.1"/>
    <property type="molecule type" value="Genomic_DNA"/>
</dbReference>
<reference evidence="6 7" key="1">
    <citation type="submission" date="2020-03" db="EMBL/GenBank/DDBJ databases">
        <title>Hydrogenophaga sp. nov. isolated from cyanobacterial mat.</title>
        <authorList>
            <person name="Thorat V."/>
            <person name="Kirdat K."/>
            <person name="Tiwarekar B."/>
            <person name="Costa E.D."/>
            <person name="Yadav A."/>
        </authorList>
    </citation>
    <scope>NUCLEOTIDE SEQUENCE [LARGE SCALE GENOMIC DNA]</scope>
    <source>
        <strain evidence="6 7">BA0156</strain>
    </source>
</reference>
<dbReference type="AlphaFoldDB" id="A0A6G8IGJ3"/>
<dbReference type="Pfam" id="PF03588">
    <property type="entry name" value="Leu_Phe_trans"/>
    <property type="match status" value="1"/>
</dbReference>
<comment type="similarity">
    <text evidence="4">Belongs to the L/F-transferase family.</text>
</comment>
<dbReference type="HAMAP" id="MF_00688">
    <property type="entry name" value="Leu_Phe_trans"/>
    <property type="match status" value="1"/>
</dbReference>
<dbReference type="SUPFAM" id="SSF55729">
    <property type="entry name" value="Acyl-CoA N-acyltransferases (Nat)"/>
    <property type="match status" value="1"/>
</dbReference>
<keyword evidence="1 4" id="KW-0963">Cytoplasm</keyword>
<dbReference type="RefSeq" id="WP_166226749.1">
    <property type="nucleotide sequence ID" value="NZ_CP049989.1"/>
</dbReference>
<evidence type="ECO:0000256" key="1">
    <source>
        <dbReference type="ARBA" id="ARBA00022490"/>
    </source>
</evidence>
<gene>
    <name evidence="4" type="primary">aat</name>
    <name evidence="6" type="ORF">G9Q37_08340</name>
</gene>
<evidence type="ECO:0000256" key="4">
    <source>
        <dbReference type="HAMAP-Rule" id="MF_00688"/>
    </source>
</evidence>